<organism evidence="1 2">
    <name type="scientific">Trifolium pratense</name>
    <name type="common">Red clover</name>
    <dbReference type="NCBI Taxonomy" id="57577"/>
    <lineage>
        <taxon>Eukaryota</taxon>
        <taxon>Viridiplantae</taxon>
        <taxon>Streptophyta</taxon>
        <taxon>Embryophyta</taxon>
        <taxon>Tracheophyta</taxon>
        <taxon>Spermatophyta</taxon>
        <taxon>Magnoliopsida</taxon>
        <taxon>eudicotyledons</taxon>
        <taxon>Gunneridae</taxon>
        <taxon>Pentapetalae</taxon>
        <taxon>rosids</taxon>
        <taxon>fabids</taxon>
        <taxon>Fabales</taxon>
        <taxon>Fabaceae</taxon>
        <taxon>Papilionoideae</taxon>
        <taxon>50 kb inversion clade</taxon>
        <taxon>NPAAA clade</taxon>
        <taxon>Hologalegina</taxon>
        <taxon>IRL clade</taxon>
        <taxon>Trifolieae</taxon>
        <taxon>Trifolium</taxon>
    </lineage>
</organism>
<protein>
    <submittedName>
        <fullName evidence="1">Exportin-2-like protein</fullName>
    </submittedName>
</protein>
<dbReference type="EMBL" id="ASHM01038054">
    <property type="protein sequence ID" value="PNX80493.1"/>
    <property type="molecule type" value="Genomic_DNA"/>
</dbReference>
<dbReference type="Proteomes" id="UP000236291">
    <property type="component" value="Unassembled WGS sequence"/>
</dbReference>
<dbReference type="STRING" id="57577.A0A2K3LPR6"/>
<dbReference type="GO" id="GO:0005829">
    <property type="term" value="C:cytosol"/>
    <property type="evidence" value="ECO:0007669"/>
    <property type="project" value="TreeGrafter"/>
</dbReference>
<evidence type="ECO:0000313" key="1">
    <source>
        <dbReference type="EMBL" id="PNX80493.1"/>
    </source>
</evidence>
<dbReference type="GO" id="GO:0006611">
    <property type="term" value="P:protein export from nucleus"/>
    <property type="evidence" value="ECO:0007669"/>
    <property type="project" value="TreeGrafter"/>
</dbReference>
<reference evidence="1 2" key="2">
    <citation type="journal article" date="2017" name="Front. Plant Sci.">
        <title>Gene Classification and Mining of Molecular Markers Useful in Red Clover (Trifolium pratense) Breeding.</title>
        <authorList>
            <person name="Istvanek J."/>
            <person name="Dluhosova J."/>
            <person name="Dluhos P."/>
            <person name="Patkova L."/>
            <person name="Nedelnik J."/>
            <person name="Repkova J."/>
        </authorList>
    </citation>
    <scope>NUCLEOTIDE SEQUENCE [LARGE SCALE GENOMIC DNA]</scope>
    <source>
        <strain evidence="2">cv. Tatra</strain>
        <tissue evidence="1">Young leaves</tissue>
    </source>
</reference>
<evidence type="ECO:0000313" key="2">
    <source>
        <dbReference type="Proteomes" id="UP000236291"/>
    </source>
</evidence>
<gene>
    <name evidence="1" type="ORF">L195_g036495</name>
</gene>
<comment type="caution">
    <text evidence="1">The sequence shown here is derived from an EMBL/GenBank/DDBJ whole genome shotgun (WGS) entry which is preliminary data.</text>
</comment>
<name>A0A2K3LPR6_TRIPR</name>
<dbReference type="InterPro" id="IPR016024">
    <property type="entry name" value="ARM-type_fold"/>
</dbReference>
<dbReference type="GO" id="GO:0005635">
    <property type="term" value="C:nuclear envelope"/>
    <property type="evidence" value="ECO:0007669"/>
    <property type="project" value="TreeGrafter"/>
</dbReference>
<dbReference type="InterPro" id="IPR011989">
    <property type="entry name" value="ARM-like"/>
</dbReference>
<reference evidence="1 2" key="1">
    <citation type="journal article" date="2014" name="Am. J. Bot.">
        <title>Genome assembly and annotation for red clover (Trifolium pratense; Fabaceae).</title>
        <authorList>
            <person name="Istvanek J."/>
            <person name="Jaros M."/>
            <person name="Krenek A."/>
            <person name="Repkova J."/>
        </authorList>
    </citation>
    <scope>NUCLEOTIDE SEQUENCE [LARGE SCALE GENOMIC DNA]</scope>
    <source>
        <strain evidence="2">cv. Tatra</strain>
        <tissue evidence="1">Young leaves</tissue>
    </source>
</reference>
<dbReference type="PANTHER" id="PTHR10997:SF8">
    <property type="entry name" value="EXPORTIN-2"/>
    <property type="match status" value="1"/>
</dbReference>
<dbReference type="Gene3D" id="1.25.10.10">
    <property type="entry name" value="Leucine-rich Repeat Variant"/>
    <property type="match status" value="1"/>
</dbReference>
<proteinExistence type="predicted"/>
<dbReference type="SUPFAM" id="SSF48371">
    <property type="entry name" value="ARM repeat"/>
    <property type="match status" value="1"/>
</dbReference>
<dbReference type="GO" id="GO:0005049">
    <property type="term" value="F:nuclear export signal receptor activity"/>
    <property type="evidence" value="ECO:0007669"/>
    <property type="project" value="TreeGrafter"/>
</dbReference>
<dbReference type="PANTHER" id="PTHR10997">
    <property type="entry name" value="IMPORTIN-7, 8, 11"/>
    <property type="match status" value="1"/>
</dbReference>
<dbReference type="ExpressionAtlas" id="A0A2K3LPR6">
    <property type="expression patterns" value="baseline"/>
</dbReference>
<accession>A0A2K3LPR6</accession>
<sequence>MEWNPQTRQSLRQCFLNTLSPALEPRRVAEFRLSEAAGLTNFGLVILRLVAEPDEKIEPSIDEQIRLAAAVNFKNHLHGHRKTIRILNPRKSRSKP</sequence>
<dbReference type="AlphaFoldDB" id="A0A2K3LPR6"/>
<dbReference type="GO" id="GO:0006606">
    <property type="term" value="P:protein import into nucleus"/>
    <property type="evidence" value="ECO:0007669"/>
    <property type="project" value="TreeGrafter"/>
</dbReference>